<dbReference type="AlphaFoldDB" id="A0A7W6N6Q5"/>
<sequence>MNAEQIDGLIRGATVYHRLPEGSSHGTGEVAFYFGQDGRAVARFPGGKSQTGTWRIEGDTYRLDWEGGLQNSRSSLTKANGSIVVRNAADGTVRSQIVRIVPGNPEGL</sequence>
<evidence type="ECO:0000313" key="2">
    <source>
        <dbReference type="Proteomes" id="UP000519439"/>
    </source>
</evidence>
<protein>
    <submittedName>
        <fullName evidence="1">Uncharacterized protein</fullName>
    </submittedName>
</protein>
<name>A0A7W6N6Q5_9HYPH</name>
<evidence type="ECO:0000313" key="1">
    <source>
        <dbReference type="EMBL" id="MBB4038670.1"/>
    </source>
</evidence>
<accession>A0A7W6N6Q5</accession>
<dbReference type="EMBL" id="JACIDC010000001">
    <property type="protein sequence ID" value="MBB4038670.1"/>
    <property type="molecule type" value="Genomic_DNA"/>
</dbReference>
<reference evidence="1 2" key="1">
    <citation type="submission" date="2020-08" db="EMBL/GenBank/DDBJ databases">
        <title>Genomic Encyclopedia of Type Strains, Phase IV (KMG-IV): sequencing the most valuable type-strain genomes for metagenomic binning, comparative biology and taxonomic classification.</title>
        <authorList>
            <person name="Goeker M."/>
        </authorList>
    </citation>
    <scope>NUCLEOTIDE SEQUENCE [LARGE SCALE GENOMIC DNA]</scope>
    <source>
        <strain evidence="1 2">DSM 15743</strain>
    </source>
</reference>
<dbReference type="RefSeq" id="WP_027314537.1">
    <property type="nucleotide sequence ID" value="NZ_JACIDC010000001.1"/>
</dbReference>
<keyword evidence="2" id="KW-1185">Reference proteome</keyword>
<organism evidence="1 2">
    <name type="scientific">Microvirga flocculans</name>
    <dbReference type="NCBI Taxonomy" id="217168"/>
    <lineage>
        <taxon>Bacteria</taxon>
        <taxon>Pseudomonadati</taxon>
        <taxon>Pseudomonadota</taxon>
        <taxon>Alphaproteobacteria</taxon>
        <taxon>Hyphomicrobiales</taxon>
        <taxon>Methylobacteriaceae</taxon>
        <taxon>Microvirga</taxon>
    </lineage>
</organism>
<dbReference type="Proteomes" id="UP000519439">
    <property type="component" value="Unassembled WGS sequence"/>
</dbReference>
<comment type="caution">
    <text evidence="1">The sequence shown here is derived from an EMBL/GenBank/DDBJ whole genome shotgun (WGS) entry which is preliminary data.</text>
</comment>
<gene>
    <name evidence="1" type="ORF">GGR34_000299</name>
</gene>
<proteinExistence type="predicted"/>